<dbReference type="OrthoDB" id="5783128at2"/>
<gene>
    <name evidence="2" type="ORF">SAMN05421666_3214</name>
</gene>
<evidence type="ECO:0000313" key="2">
    <source>
        <dbReference type="EMBL" id="SIS25220.1"/>
    </source>
</evidence>
<organism evidence="2 3">
    <name type="scientific">Roseovarius nanhaiticus</name>
    <dbReference type="NCBI Taxonomy" id="573024"/>
    <lineage>
        <taxon>Bacteria</taxon>
        <taxon>Pseudomonadati</taxon>
        <taxon>Pseudomonadota</taxon>
        <taxon>Alphaproteobacteria</taxon>
        <taxon>Rhodobacterales</taxon>
        <taxon>Roseobacteraceae</taxon>
        <taxon>Roseovarius</taxon>
    </lineage>
</organism>
<name>A0A1N7HKL0_9RHOB</name>
<reference evidence="2 3" key="1">
    <citation type="submission" date="2017-01" db="EMBL/GenBank/DDBJ databases">
        <authorList>
            <person name="Mah S.A."/>
            <person name="Swanson W.J."/>
            <person name="Moy G.W."/>
            <person name="Vacquier V.D."/>
        </authorList>
    </citation>
    <scope>NUCLEOTIDE SEQUENCE [LARGE SCALE GENOMIC DNA]</scope>
    <source>
        <strain evidence="2 3">DSM 29590</strain>
    </source>
</reference>
<protein>
    <submittedName>
        <fullName evidence="2">Uncharacterized protein</fullName>
    </submittedName>
</protein>
<dbReference type="Proteomes" id="UP000186019">
    <property type="component" value="Unassembled WGS sequence"/>
</dbReference>
<evidence type="ECO:0000313" key="3">
    <source>
        <dbReference type="Proteomes" id="UP000186019"/>
    </source>
</evidence>
<evidence type="ECO:0000256" key="1">
    <source>
        <dbReference type="SAM" id="SignalP"/>
    </source>
</evidence>
<feature type="chain" id="PRO_5009942577" evidence="1">
    <location>
        <begin position="21"/>
        <end position="175"/>
    </location>
</feature>
<keyword evidence="3" id="KW-1185">Reference proteome</keyword>
<dbReference type="EMBL" id="FTNV01000004">
    <property type="protein sequence ID" value="SIS25220.1"/>
    <property type="molecule type" value="Genomic_DNA"/>
</dbReference>
<accession>A0A1N7HKL0</accession>
<feature type="signal peptide" evidence="1">
    <location>
        <begin position="1"/>
        <end position="20"/>
    </location>
</feature>
<dbReference type="AlphaFoldDB" id="A0A1N7HKL0"/>
<proteinExistence type="predicted"/>
<dbReference type="RefSeq" id="WP_076535329.1">
    <property type="nucleotide sequence ID" value="NZ_FOAC01000004.1"/>
</dbReference>
<sequence>MKPSVLPFAALALTSAPALAQEASGTITGTLDLAERSWSVSGADAAQPSSWSEAGDTLSVTISATPSAGSTASASQTLILEFDADASGTAPAAQDLSVTLKEQGAPAPLTAAPANTDITLTALSVEGTDMVVTGSFVAVLTDGNETELVPADADGAVTMDGNFQATIQRRNGDAS</sequence>
<keyword evidence="1" id="KW-0732">Signal</keyword>